<dbReference type="InterPro" id="IPR000719">
    <property type="entry name" value="Prot_kinase_dom"/>
</dbReference>
<accession>A0ABT3V9L9</accession>
<protein>
    <recommendedName>
        <fullName evidence="1">non-specific serine/threonine protein kinase</fullName>
        <ecNumber evidence="1">2.7.11.1</ecNumber>
    </recommendedName>
</protein>
<evidence type="ECO:0000313" key="11">
    <source>
        <dbReference type="Proteomes" id="UP001165590"/>
    </source>
</evidence>
<name>A0ABT3V9L9_9ACTN</name>
<organism evidence="10 11">
    <name type="scientific">Streptomyces ortus</name>
    <dbReference type="NCBI Taxonomy" id="2867268"/>
    <lineage>
        <taxon>Bacteria</taxon>
        <taxon>Bacillati</taxon>
        <taxon>Actinomycetota</taxon>
        <taxon>Actinomycetes</taxon>
        <taxon>Kitasatosporales</taxon>
        <taxon>Streptomycetaceae</taxon>
        <taxon>Streptomyces</taxon>
    </lineage>
</organism>
<gene>
    <name evidence="10" type="ORF">K3769_28515</name>
</gene>
<dbReference type="InterPro" id="IPR011009">
    <property type="entry name" value="Kinase-like_dom_sf"/>
</dbReference>
<dbReference type="GO" id="GO:0016301">
    <property type="term" value="F:kinase activity"/>
    <property type="evidence" value="ECO:0007669"/>
    <property type="project" value="UniProtKB-KW"/>
</dbReference>
<dbReference type="PANTHER" id="PTHR43289:SF6">
    <property type="entry name" value="SERINE_THREONINE-PROTEIN KINASE NEKL-3"/>
    <property type="match status" value="1"/>
</dbReference>
<dbReference type="PANTHER" id="PTHR43289">
    <property type="entry name" value="MITOGEN-ACTIVATED PROTEIN KINASE KINASE KINASE 20-RELATED"/>
    <property type="match status" value="1"/>
</dbReference>
<keyword evidence="4 7" id="KW-0547">Nucleotide-binding</keyword>
<keyword evidence="2" id="KW-0723">Serine/threonine-protein kinase</keyword>
<evidence type="ECO:0000256" key="5">
    <source>
        <dbReference type="ARBA" id="ARBA00022777"/>
    </source>
</evidence>
<proteinExistence type="predicted"/>
<keyword evidence="6 7" id="KW-0067">ATP-binding</keyword>
<feature type="compositionally biased region" description="Low complexity" evidence="8">
    <location>
        <begin position="292"/>
        <end position="318"/>
    </location>
</feature>
<dbReference type="Pfam" id="PF00069">
    <property type="entry name" value="Pkinase"/>
    <property type="match status" value="1"/>
</dbReference>
<evidence type="ECO:0000256" key="1">
    <source>
        <dbReference type="ARBA" id="ARBA00012513"/>
    </source>
</evidence>
<dbReference type="InterPro" id="IPR008271">
    <property type="entry name" value="Ser/Thr_kinase_AS"/>
</dbReference>
<evidence type="ECO:0000256" key="2">
    <source>
        <dbReference type="ARBA" id="ARBA00022527"/>
    </source>
</evidence>
<feature type="region of interest" description="Disordered" evidence="8">
    <location>
        <begin position="292"/>
        <end position="467"/>
    </location>
</feature>
<dbReference type="PROSITE" id="PS00108">
    <property type="entry name" value="PROTEIN_KINASE_ST"/>
    <property type="match status" value="1"/>
</dbReference>
<dbReference type="SUPFAM" id="SSF56112">
    <property type="entry name" value="Protein kinase-like (PK-like)"/>
    <property type="match status" value="1"/>
</dbReference>
<evidence type="ECO:0000256" key="4">
    <source>
        <dbReference type="ARBA" id="ARBA00022741"/>
    </source>
</evidence>
<dbReference type="PROSITE" id="PS50011">
    <property type="entry name" value="PROTEIN_KINASE_DOM"/>
    <property type="match status" value="1"/>
</dbReference>
<evidence type="ECO:0000256" key="8">
    <source>
        <dbReference type="SAM" id="MobiDB-lite"/>
    </source>
</evidence>
<dbReference type="Proteomes" id="UP001165590">
    <property type="component" value="Unassembled WGS sequence"/>
</dbReference>
<feature type="region of interest" description="Disordered" evidence="8">
    <location>
        <begin position="497"/>
        <end position="527"/>
    </location>
</feature>
<evidence type="ECO:0000256" key="6">
    <source>
        <dbReference type="ARBA" id="ARBA00022840"/>
    </source>
</evidence>
<dbReference type="EMBL" id="JAIFZO010000002">
    <property type="protein sequence ID" value="MCX4236645.1"/>
    <property type="molecule type" value="Genomic_DNA"/>
</dbReference>
<dbReference type="CDD" id="cd14014">
    <property type="entry name" value="STKc_PknB_like"/>
    <property type="match status" value="1"/>
</dbReference>
<dbReference type="Gene3D" id="1.10.510.10">
    <property type="entry name" value="Transferase(Phosphotransferase) domain 1"/>
    <property type="match status" value="1"/>
</dbReference>
<comment type="caution">
    <text evidence="10">The sequence shown here is derived from an EMBL/GenBank/DDBJ whole genome shotgun (WGS) entry which is preliminary data.</text>
</comment>
<dbReference type="SMART" id="SM00220">
    <property type="entry name" value="S_TKc"/>
    <property type="match status" value="1"/>
</dbReference>
<dbReference type="EC" id="2.7.11.1" evidence="1"/>
<keyword evidence="5 10" id="KW-0418">Kinase</keyword>
<feature type="binding site" evidence="7">
    <location>
        <position position="44"/>
    </location>
    <ligand>
        <name>ATP</name>
        <dbReference type="ChEBI" id="CHEBI:30616"/>
    </ligand>
</feature>
<evidence type="ECO:0000256" key="7">
    <source>
        <dbReference type="PROSITE-ProRule" id="PRU10141"/>
    </source>
</evidence>
<sequence length="660" mass="69861">MTRGGIPGLLVTGRYRLVESIGQGGMGRVWRAADETLDRQVAVKEMRIDGMDQEDARTRRERTLREARATARIDHPNVVRVYDVVDEGERLWIVMELVDGRSLERVVAEDGPLSPRAAARIGLELVAALDQVHAGGVLHRDIKPANVLIERRAGRVVLTDFGIAAIQNAEALTMAGMLVGSPDYMAPERVSGRPQGPPSDLWSLGATLCAALGGRSPFSRATTLATLHAVLYEEPEIPAAAGEGELRDALTALLLKDPADRPALEDLAAILGPAADGTAGTAALTVPVTAPGAEEAVPEAAPEATPDTSPEATPEATPGSGPAPLPEPDEPAARAATTPAPPRVERTTPLYVRIPPPEPVEDAVPAGHAPTREAPPSEPLPNVENTSSEAPREGTPELPSEGAAPGQAFRAPGVRLERHKPPPPAPRPPQPKSEPQPQPVPELKPESEPEGNAEPPTRPGSTPAPSVLRKGLITAGGVVVAGALAALLIPMLGGSSGDKDHAGPSAASSPTVAGTARPPSLPAGSRTEAGMYAWVPPDGWDRVAQSGAEVHYTSPDRKQEILANASPARGDLLEQWKKTEVTTSEGLDYQRIRLEETTFRGAPAVVWEYTVTAKGLPWHARLLGFDVDGKTYEVTTWYQPDVEDRALRVYENLKKTFTPL</sequence>
<feature type="domain" description="Protein kinase" evidence="9">
    <location>
        <begin position="15"/>
        <end position="275"/>
    </location>
</feature>
<dbReference type="InterPro" id="IPR017441">
    <property type="entry name" value="Protein_kinase_ATP_BS"/>
</dbReference>
<evidence type="ECO:0000313" key="10">
    <source>
        <dbReference type="EMBL" id="MCX4236645.1"/>
    </source>
</evidence>
<dbReference type="Gene3D" id="3.30.200.20">
    <property type="entry name" value="Phosphorylase Kinase, domain 1"/>
    <property type="match status" value="1"/>
</dbReference>
<reference evidence="10" key="1">
    <citation type="journal article" date="2022" name="bioRxiv">
        <title>Discovery and biosynthetic assessment of Streptomyces ortus sp nov. isolated from a deep-sea sponge.</title>
        <authorList>
            <person name="Williams S.E."/>
        </authorList>
    </citation>
    <scope>NUCLEOTIDE SEQUENCE</scope>
    <source>
        <strain evidence="10">A15ISP2-DRY2</strain>
    </source>
</reference>
<keyword evidence="11" id="KW-1185">Reference proteome</keyword>
<keyword evidence="3" id="KW-0808">Transferase</keyword>
<dbReference type="PROSITE" id="PS00107">
    <property type="entry name" value="PROTEIN_KINASE_ATP"/>
    <property type="match status" value="1"/>
</dbReference>
<evidence type="ECO:0000259" key="9">
    <source>
        <dbReference type="PROSITE" id="PS50011"/>
    </source>
</evidence>
<feature type="compositionally biased region" description="Pro residues" evidence="8">
    <location>
        <begin position="422"/>
        <end position="442"/>
    </location>
</feature>
<evidence type="ECO:0000256" key="3">
    <source>
        <dbReference type="ARBA" id="ARBA00022679"/>
    </source>
</evidence>